<keyword evidence="2" id="KW-0472">Membrane</keyword>
<gene>
    <name evidence="3" type="primary">pilM</name>
    <name evidence="3" type="ORF">PSU93_07435</name>
</gene>
<dbReference type="InterPro" id="IPR052534">
    <property type="entry name" value="Extracell_DNA_Util/SecSys_Comp"/>
</dbReference>
<organism evidence="3 4">
    <name type="scientific">Candidatus Methylobacter titanis</name>
    <dbReference type="NCBI Taxonomy" id="3053457"/>
    <lineage>
        <taxon>Bacteria</taxon>
        <taxon>Pseudomonadati</taxon>
        <taxon>Pseudomonadota</taxon>
        <taxon>Gammaproteobacteria</taxon>
        <taxon>Methylococcales</taxon>
        <taxon>Methylococcaceae</taxon>
        <taxon>Methylobacter</taxon>
    </lineage>
</organism>
<dbReference type="AlphaFoldDB" id="A0AA43TLB0"/>
<comment type="caution">
    <text evidence="3">The sequence shown here is derived from an EMBL/GenBank/DDBJ whole genome shotgun (WGS) entry which is preliminary data.</text>
</comment>
<reference evidence="3" key="1">
    <citation type="submission" date="2023-01" db="EMBL/GenBank/DDBJ databases">
        <title>Biogeochemical cycle of methane in antarctic sediments.</title>
        <authorList>
            <person name="Roldan D.M."/>
            <person name="Menes R.J."/>
        </authorList>
    </citation>
    <scope>NUCLEOTIDE SEQUENCE [LARGE SCALE GENOMIC DNA]</scope>
    <source>
        <strain evidence="3">K-2018 MAG008</strain>
    </source>
</reference>
<name>A0AA43TLB0_9GAMM</name>
<dbReference type="Gene3D" id="3.30.1490.300">
    <property type="match status" value="1"/>
</dbReference>
<dbReference type="InterPro" id="IPR005883">
    <property type="entry name" value="PilM"/>
</dbReference>
<protein>
    <submittedName>
        <fullName evidence="3">Pilus assembly protein PilM</fullName>
    </submittedName>
</protein>
<keyword evidence="1" id="KW-0175">Coiled coil</keyword>
<dbReference type="PANTHER" id="PTHR40278:SF1">
    <property type="entry name" value="DNA UTILIZATION PROTEIN HOFN"/>
    <property type="match status" value="1"/>
</dbReference>
<dbReference type="Proteomes" id="UP001160519">
    <property type="component" value="Unassembled WGS sequence"/>
</dbReference>
<dbReference type="PANTHER" id="PTHR40278">
    <property type="entry name" value="DNA UTILIZATION PROTEIN HOFN"/>
    <property type="match status" value="1"/>
</dbReference>
<dbReference type="InterPro" id="IPR007813">
    <property type="entry name" value="PilN"/>
</dbReference>
<keyword evidence="2" id="KW-1133">Transmembrane helix</keyword>
<dbReference type="InterPro" id="IPR043129">
    <property type="entry name" value="ATPase_NBD"/>
</dbReference>
<keyword evidence="2" id="KW-0812">Transmembrane</keyword>
<keyword evidence="4" id="KW-1185">Reference proteome</keyword>
<dbReference type="SUPFAM" id="SSF53067">
    <property type="entry name" value="Actin-like ATPase domain"/>
    <property type="match status" value="1"/>
</dbReference>
<evidence type="ECO:0000256" key="1">
    <source>
        <dbReference type="SAM" id="Coils"/>
    </source>
</evidence>
<evidence type="ECO:0000313" key="4">
    <source>
        <dbReference type="Proteomes" id="UP001160519"/>
    </source>
</evidence>
<dbReference type="Pfam" id="PF05137">
    <property type="entry name" value="PilN"/>
    <property type="match status" value="1"/>
</dbReference>
<evidence type="ECO:0000313" key="3">
    <source>
        <dbReference type="EMBL" id="MDI1230962.1"/>
    </source>
</evidence>
<sequence length="376" mass="42404">MANLNSTINLDVKKFFRWWLRELDFLVPEKIRQLVNEKQGCIIVRPEDNQLALTYVANGLAEPLAILERNASGIAQYKALLAKDGRLAKTDLILRLTGQEAIQKELVLPAAVKENLSQVVTYELDRYTPFKAEQVYFSVKQLEAEHEPGQIRVMLVLTPRETLDALYEDIKAMGMSPLFVDYEATPNDLEQRYDAYNLLPEHLREKTANTPRLIYTALSTAVFLLLVAVLVLPVWFEYRTVNALQEKIDTLEKDAKEVKALQLEIDAMIDETRLLIAEKSAAPTVVDMLNSLSTIMKDDTWLSYAQYSDGNLQIQGESPAASALIGVLEDSELFVNARFVSPVTQDKISKQERFQITVDVSPAIATAPTQSNGRRK</sequence>
<feature type="transmembrane region" description="Helical" evidence="2">
    <location>
        <begin position="213"/>
        <end position="236"/>
    </location>
</feature>
<dbReference type="Pfam" id="PF11104">
    <property type="entry name" value="PilM_2"/>
    <property type="match status" value="1"/>
</dbReference>
<proteinExistence type="predicted"/>
<accession>A0AA43TLB0</accession>
<evidence type="ECO:0000256" key="2">
    <source>
        <dbReference type="SAM" id="Phobius"/>
    </source>
</evidence>
<dbReference type="Gene3D" id="3.30.420.40">
    <property type="match status" value="1"/>
</dbReference>
<feature type="coiled-coil region" evidence="1">
    <location>
        <begin position="241"/>
        <end position="271"/>
    </location>
</feature>
<dbReference type="EMBL" id="JAQSDF010000018">
    <property type="protein sequence ID" value="MDI1230962.1"/>
    <property type="molecule type" value="Genomic_DNA"/>
</dbReference>